<organism evidence="8 9">
    <name type="scientific">Propionicimonas paludicola</name>
    <dbReference type="NCBI Taxonomy" id="185243"/>
    <lineage>
        <taxon>Bacteria</taxon>
        <taxon>Bacillati</taxon>
        <taxon>Actinomycetota</taxon>
        <taxon>Actinomycetes</taxon>
        <taxon>Propionibacteriales</taxon>
        <taxon>Nocardioidaceae</taxon>
        <taxon>Propionicimonas</taxon>
    </lineage>
</organism>
<comment type="similarity">
    <text evidence="1">Belongs to the sigma-70 factor family. ECF subfamily.</text>
</comment>
<keyword evidence="9" id="KW-1185">Reference proteome</keyword>
<feature type="domain" description="RNA polymerase sigma-70 region 2" evidence="6">
    <location>
        <begin position="7"/>
        <end position="76"/>
    </location>
</feature>
<dbReference type="PANTHER" id="PTHR43133">
    <property type="entry name" value="RNA POLYMERASE ECF-TYPE SIGMA FACTO"/>
    <property type="match status" value="1"/>
</dbReference>
<accession>A0A2A9CPI7</accession>
<dbReference type="InterPro" id="IPR007627">
    <property type="entry name" value="RNA_pol_sigma70_r2"/>
</dbReference>
<keyword evidence="2" id="KW-0805">Transcription regulation</keyword>
<dbReference type="GO" id="GO:0016987">
    <property type="term" value="F:sigma factor activity"/>
    <property type="evidence" value="ECO:0007669"/>
    <property type="project" value="UniProtKB-KW"/>
</dbReference>
<keyword evidence="5" id="KW-0804">Transcription</keyword>
<dbReference type="GO" id="GO:0006352">
    <property type="term" value="P:DNA-templated transcription initiation"/>
    <property type="evidence" value="ECO:0007669"/>
    <property type="project" value="InterPro"/>
</dbReference>
<dbReference type="EMBL" id="PDJC01000001">
    <property type="protein sequence ID" value="PFG15522.1"/>
    <property type="molecule type" value="Genomic_DNA"/>
</dbReference>
<reference evidence="8 9" key="1">
    <citation type="submission" date="2017-10" db="EMBL/GenBank/DDBJ databases">
        <title>Sequencing the genomes of 1000 actinobacteria strains.</title>
        <authorList>
            <person name="Klenk H.-P."/>
        </authorList>
    </citation>
    <scope>NUCLEOTIDE SEQUENCE [LARGE SCALE GENOMIC DNA]</scope>
    <source>
        <strain evidence="8 9">DSM 15597</strain>
    </source>
</reference>
<dbReference type="InterPro" id="IPR013324">
    <property type="entry name" value="RNA_pol_sigma_r3/r4-like"/>
</dbReference>
<dbReference type="SUPFAM" id="SSF88946">
    <property type="entry name" value="Sigma2 domain of RNA polymerase sigma factors"/>
    <property type="match status" value="1"/>
</dbReference>
<dbReference type="InterPro" id="IPR014284">
    <property type="entry name" value="RNA_pol_sigma-70_dom"/>
</dbReference>
<dbReference type="Gene3D" id="1.10.1740.10">
    <property type="match status" value="1"/>
</dbReference>
<sequence length="165" mass="18680">MLAYDELFRRHYRVVVAYALTISQGGSSDAEDAACEAMTLMWRKRRHIRLANQSVLPWLLVTTKNVARNIAKARAREQRRIRDAANLRLVAEPELEAAQREAAAFLDECIQRLSPMDRDVFIACVVEGRTYQEVATATSLTVPAVGNRLSRAKRQLREQLSANPD</sequence>
<gene>
    <name evidence="8" type="ORF">ATK74_0041</name>
</gene>
<dbReference type="Pfam" id="PF04542">
    <property type="entry name" value="Sigma70_r2"/>
    <property type="match status" value="1"/>
</dbReference>
<dbReference type="Proteomes" id="UP000226079">
    <property type="component" value="Unassembled WGS sequence"/>
</dbReference>
<evidence type="ECO:0000256" key="1">
    <source>
        <dbReference type="ARBA" id="ARBA00010641"/>
    </source>
</evidence>
<dbReference type="Gene3D" id="1.10.10.10">
    <property type="entry name" value="Winged helix-like DNA-binding domain superfamily/Winged helix DNA-binding domain"/>
    <property type="match status" value="1"/>
</dbReference>
<dbReference type="InterPro" id="IPR013325">
    <property type="entry name" value="RNA_pol_sigma_r2"/>
</dbReference>
<dbReference type="SUPFAM" id="SSF88659">
    <property type="entry name" value="Sigma3 and sigma4 domains of RNA polymerase sigma factors"/>
    <property type="match status" value="1"/>
</dbReference>
<evidence type="ECO:0000256" key="2">
    <source>
        <dbReference type="ARBA" id="ARBA00023015"/>
    </source>
</evidence>
<dbReference type="PANTHER" id="PTHR43133:SF8">
    <property type="entry name" value="RNA POLYMERASE SIGMA FACTOR HI_1459-RELATED"/>
    <property type="match status" value="1"/>
</dbReference>
<evidence type="ECO:0000256" key="3">
    <source>
        <dbReference type="ARBA" id="ARBA00023082"/>
    </source>
</evidence>
<evidence type="ECO:0000313" key="8">
    <source>
        <dbReference type="EMBL" id="PFG15522.1"/>
    </source>
</evidence>
<evidence type="ECO:0000256" key="5">
    <source>
        <dbReference type="ARBA" id="ARBA00023163"/>
    </source>
</evidence>
<dbReference type="NCBIfam" id="TIGR02937">
    <property type="entry name" value="sigma70-ECF"/>
    <property type="match status" value="1"/>
</dbReference>
<feature type="domain" description="RNA polymerase sigma factor 70 region 4 type 2" evidence="7">
    <location>
        <begin position="106"/>
        <end position="156"/>
    </location>
</feature>
<evidence type="ECO:0000259" key="6">
    <source>
        <dbReference type="Pfam" id="PF04542"/>
    </source>
</evidence>
<evidence type="ECO:0000256" key="4">
    <source>
        <dbReference type="ARBA" id="ARBA00023125"/>
    </source>
</evidence>
<keyword evidence="4" id="KW-0238">DNA-binding</keyword>
<proteinExistence type="inferred from homology"/>
<dbReference type="Pfam" id="PF08281">
    <property type="entry name" value="Sigma70_r4_2"/>
    <property type="match status" value="1"/>
</dbReference>
<keyword evidence="3" id="KW-0731">Sigma factor</keyword>
<protein>
    <submittedName>
        <fullName evidence="8">RNA polymerase sigma-70 factor (ECF subfamily)</fullName>
    </submittedName>
</protein>
<evidence type="ECO:0000259" key="7">
    <source>
        <dbReference type="Pfam" id="PF08281"/>
    </source>
</evidence>
<dbReference type="GO" id="GO:0003677">
    <property type="term" value="F:DNA binding"/>
    <property type="evidence" value="ECO:0007669"/>
    <property type="project" value="UniProtKB-KW"/>
</dbReference>
<dbReference type="InterPro" id="IPR039425">
    <property type="entry name" value="RNA_pol_sigma-70-like"/>
</dbReference>
<dbReference type="InterPro" id="IPR013249">
    <property type="entry name" value="RNA_pol_sigma70_r4_t2"/>
</dbReference>
<evidence type="ECO:0000313" key="9">
    <source>
        <dbReference type="Proteomes" id="UP000226079"/>
    </source>
</evidence>
<dbReference type="AlphaFoldDB" id="A0A2A9CPI7"/>
<dbReference type="InterPro" id="IPR036388">
    <property type="entry name" value="WH-like_DNA-bd_sf"/>
</dbReference>
<comment type="caution">
    <text evidence="8">The sequence shown here is derived from an EMBL/GenBank/DDBJ whole genome shotgun (WGS) entry which is preliminary data.</text>
</comment>
<name>A0A2A9CPI7_9ACTN</name>